<dbReference type="Gene3D" id="1.20.1250.20">
    <property type="entry name" value="MFS general substrate transporter like domains"/>
    <property type="match status" value="1"/>
</dbReference>
<evidence type="ECO:0000256" key="6">
    <source>
        <dbReference type="ARBA" id="ARBA00023136"/>
    </source>
</evidence>
<feature type="transmembrane region" description="Helical" evidence="7">
    <location>
        <begin position="514"/>
        <end position="540"/>
    </location>
</feature>
<gene>
    <name evidence="9" type="primary">LOC103704114</name>
</gene>
<comment type="similarity">
    <text evidence="2">Belongs to the major facilitator superfamily. Proton-dependent oligopeptide transporter (POT/PTR) (TC 2.A.17) family.</text>
</comment>
<dbReference type="OrthoDB" id="8904098at2759"/>
<dbReference type="InterPro" id="IPR018456">
    <property type="entry name" value="PTR2_symporter_CS"/>
</dbReference>
<evidence type="ECO:0000256" key="7">
    <source>
        <dbReference type="SAM" id="Phobius"/>
    </source>
</evidence>
<dbReference type="Proteomes" id="UP000228380">
    <property type="component" value="Chromosome 3"/>
</dbReference>
<dbReference type="InterPro" id="IPR000109">
    <property type="entry name" value="POT_fam"/>
</dbReference>
<reference evidence="8" key="1">
    <citation type="journal article" date="2019" name="Nat. Commun.">
        <title>Genome-wide association mapping of date palm fruit traits.</title>
        <authorList>
            <person name="Hazzouri K.M."/>
            <person name="Gros-Balthazard M."/>
            <person name="Flowers J.M."/>
            <person name="Copetti D."/>
            <person name="Lemansour A."/>
            <person name="Lebrun M."/>
            <person name="Masmoudi K."/>
            <person name="Ferrand S."/>
            <person name="Dhar M.I."/>
            <person name="Fresquez Z.A."/>
            <person name="Rosas U."/>
            <person name="Zhang J."/>
            <person name="Talag J."/>
            <person name="Lee S."/>
            <person name="Kudrna D."/>
            <person name="Powell R.F."/>
            <person name="Leitch I.J."/>
            <person name="Krueger R.R."/>
            <person name="Wing R.A."/>
            <person name="Amiri K.M.A."/>
            <person name="Purugganan M.D."/>
        </authorList>
    </citation>
    <scope>NUCLEOTIDE SEQUENCE [LARGE SCALE GENOMIC DNA]</scope>
    <source>
        <strain evidence="8">cv. Khalas</strain>
    </source>
</reference>
<name>A0A8B7BUB8_PHODC</name>
<accession>A0A8B7BUB8</accession>
<evidence type="ECO:0000313" key="8">
    <source>
        <dbReference type="Proteomes" id="UP000228380"/>
    </source>
</evidence>
<keyword evidence="3" id="KW-0597">Phosphoprotein</keyword>
<reference evidence="9" key="2">
    <citation type="submission" date="2025-08" db="UniProtKB">
        <authorList>
            <consortium name="RefSeq"/>
        </authorList>
    </citation>
    <scope>IDENTIFICATION</scope>
    <source>
        <tissue evidence="9">Young leaves</tissue>
    </source>
</reference>
<feature type="transmembrane region" description="Helical" evidence="7">
    <location>
        <begin position="436"/>
        <end position="453"/>
    </location>
</feature>
<dbReference type="AlphaFoldDB" id="A0A8B7BUB8"/>
<dbReference type="KEGG" id="pda:103704114"/>
<feature type="transmembrane region" description="Helical" evidence="7">
    <location>
        <begin position="12"/>
        <end position="32"/>
    </location>
</feature>
<dbReference type="PROSITE" id="PS01022">
    <property type="entry name" value="PTR2_1"/>
    <property type="match status" value="1"/>
</dbReference>
<evidence type="ECO:0000256" key="4">
    <source>
        <dbReference type="ARBA" id="ARBA00022692"/>
    </source>
</evidence>
<feature type="transmembrane region" description="Helical" evidence="7">
    <location>
        <begin position="162"/>
        <end position="181"/>
    </location>
</feature>
<evidence type="ECO:0000256" key="1">
    <source>
        <dbReference type="ARBA" id="ARBA00004141"/>
    </source>
</evidence>
<dbReference type="Pfam" id="PF00854">
    <property type="entry name" value="PTR2"/>
    <property type="match status" value="1"/>
</dbReference>
<evidence type="ECO:0000256" key="2">
    <source>
        <dbReference type="ARBA" id="ARBA00005982"/>
    </source>
</evidence>
<proteinExistence type="inferred from homology"/>
<dbReference type="GO" id="GO:0016020">
    <property type="term" value="C:membrane"/>
    <property type="evidence" value="ECO:0007669"/>
    <property type="project" value="UniProtKB-SubCell"/>
</dbReference>
<feature type="transmembrane region" description="Helical" evidence="7">
    <location>
        <begin position="552"/>
        <end position="577"/>
    </location>
</feature>
<comment type="subcellular location">
    <subcellularLocation>
        <location evidence="1">Membrane</location>
        <topology evidence="1">Multi-pass membrane protein</topology>
    </subcellularLocation>
</comment>
<protein>
    <submittedName>
        <fullName evidence="9">Protein NRT1/ PTR FAMILY 5.6-like</fullName>
    </submittedName>
</protein>
<dbReference type="PANTHER" id="PTHR11654">
    <property type="entry name" value="OLIGOPEPTIDE TRANSPORTER-RELATED"/>
    <property type="match status" value="1"/>
</dbReference>
<feature type="transmembrane region" description="Helical" evidence="7">
    <location>
        <begin position="473"/>
        <end position="494"/>
    </location>
</feature>
<keyword evidence="8" id="KW-1185">Reference proteome</keyword>
<dbReference type="InterPro" id="IPR036259">
    <property type="entry name" value="MFS_trans_sf"/>
</dbReference>
<keyword evidence="5 7" id="KW-1133">Transmembrane helix</keyword>
<keyword evidence="6 7" id="KW-0472">Membrane</keyword>
<feature type="transmembrane region" description="Helical" evidence="7">
    <location>
        <begin position="271"/>
        <end position="292"/>
    </location>
</feature>
<organism evidence="8 9">
    <name type="scientific">Phoenix dactylifera</name>
    <name type="common">Date palm</name>
    <dbReference type="NCBI Taxonomy" id="42345"/>
    <lineage>
        <taxon>Eukaryota</taxon>
        <taxon>Viridiplantae</taxon>
        <taxon>Streptophyta</taxon>
        <taxon>Embryophyta</taxon>
        <taxon>Tracheophyta</taxon>
        <taxon>Spermatophyta</taxon>
        <taxon>Magnoliopsida</taxon>
        <taxon>Liliopsida</taxon>
        <taxon>Arecaceae</taxon>
        <taxon>Coryphoideae</taxon>
        <taxon>Phoeniceae</taxon>
        <taxon>Phoenix</taxon>
    </lineage>
</organism>
<evidence type="ECO:0000256" key="5">
    <source>
        <dbReference type="ARBA" id="ARBA00022989"/>
    </source>
</evidence>
<evidence type="ECO:0000256" key="3">
    <source>
        <dbReference type="ARBA" id="ARBA00022553"/>
    </source>
</evidence>
<feature type="transmembrane region" description="Helical" evidence="7">
    <location>
        <begin position="597"/>
        <end position="618"/>
    </location>
</feature>
<feature type="transmembrane region" description="Helical" evidence="7">
    <location>
        <begin position="397"/>
        <end position="416"/>
    </location>
</feature>
<dbReference type="RefSeq" id="XP_008785490.3">
    <property type="nucleotide sequence ID" value="XM_008787268.4"/>
</dbReference>
<dbReference type="GO" id="GO:0042937">
    <property type="term" value="F:tripeptide transmembrane transporter activity"/>
    <property type="evidence" value="ECO:0007669"/>
    <property type="project" value="InterPro"/>
</dbReference>
<dbReference type="GeneID" id="103704114"/>
<dbReference type="GO" id="GO:0071916">
    <property type="term" value="F:dipeptide transmembrane transporter activity"/>
    <property type="evidence" value="ECO:0007669"/>
    <property type="project" value="InterPro"/>
</dbReference>
<dbReference type="InterPro" id="IPR044739">
    <property type="entry name" value="NRT1/PTR"/>
</dbReference>
<evidence type="ECO:0000313" key="9">
    <source>
        <dbReference type="RefSeq" id="XP_008785490.3"/>
    </source>
</evidence>
<dbReference type="SUPFAM" id="SSF103473">
    <property type="entry name" value="MFS general substrate transporter"/>
    <property type="match status" value="1"/>
</dbReference>
<feature type="transmembrane region" description="Helical" evidence="7">
    <location>
        <begin position="135"/>
        <end position="155"/>
    </location>
</feature>
<sequence length="654" mass="72301">MDVIQRSHIAPFTLGLCTGLILFLNSFPRYLFNSASLSPSATVLLSSMEPGRLDKKARVLESEVDDKKWVHDSSVDHKGRRPLRASTGVWKASFFIIAIEFSERLSYFGLDSNLIIYLTKVLHQEVKTAAKNVNYWSGVTTMMPLLGGFIADAYLGRFSTVLFSSLIYLAGLILLTLSQLVPSLKPCNPETCHRSLRLHELVFLVAMYLISVGTGGHKPSLESFGADQFDDDDAEERKKKMSYFNWWNFGLCCGLLLGVTVVVYIQDKVSWGAADILLTSVMGVSLVIFYLGKPFYRYQVPSGSPLTPMLRVLVAAVAKRHLPHPSDAGELHEVPKSQKSDKRLLSHTNQLRFLDKAAIIEHTEDESALAAEELNQWRLATVTQVEEAKLVLSMVPIWLVSLPFGMCVAQAPTFFIKQGSIMDRRLGGSSFEIPPASIYSLGAMGMIISVCFYEKILVPFLRRATGDERGISILRRIGIGMVFSVLAMIVAAIVESKRLKAAQGEQANAVSMSVFWLAPQFTILGVGDGFALVGLQEYFYDQVPDNMRSLGIAFYLSVIGASNFLSSLLITAADHLTEKGGRAGWFAKDLNKSRLDLFYWLLAVIDAVSLCGYVYLACRYSYKTVQRKNGSPKALTSLKKMDGESGMSSDVSTV</sequence>
<keyword evidence="4 7" id="KW-0812">Transmembrane</keyword>
<feature type="transmembrane region" description="Helical" evidence="7">
    <location>
        <begin position="246"/>
        <end position="265"/>
    </location>
</feature>
<dbReference type="CDD" id="cd17417">
    <property type="entry name" value="MFS_NPF5"/>
    <property type="match status" value="1"/>
</dbReference>